<organism evidence="2 3">
    <name type="scientific">Tepidiforma bonchosmolovskayae</name>
    <dbReference type="NCBI Taxonomy" id="2601677"/>
    <lineage>
        <taxon>Bacteria</taxon>
        <taxon>Bacillati</taxon>
        <taxon>Chloroflexota</taxon>
        <taxon>Tepidiformia</taxon>
        <taxon>Tepidiformales</taxon>
        <taxon>Tepidiformaceae</taxon>
        <taxon>Tepidiforma</taxon>
    </lineage>
</organism>
<evidence type="ECO:0000256" key="1">
    <source>
        <dbReference type="SAM" id="MobiDB-lite"/>
    </source>
</evidence>
<reference evidence="2 3" key="1">
    <citation type="submission" date="2019-10" db="EMBL/GenBank/DDBJ databases">
        <title>Thermopilla bonchosmolovskayae gen. nov., sp. nov., a moderately thermophilic Chloroflexi bacterium from a Chukotka hot spring (Arctic, Russia), representing a novel classis Thermopillaia, which include previously uncultivated lineage OLB14.</title>
        <authorList>
            <person name="Kochetkova T.V."/>
            <person name="Zayulina K.S."/>
            <person name="Zhigarkov V.S."/>
            <person name="Minaev N.V."/>
            <person name="Novikov A."/>
            <person name="Toshchakov S.V."/>
            <person name="Elcheninov A.G."/>
            <person name="Kublanov I.V."/>
        </authorList>
    </citation>
    <scope>NUCLEOTIDE SEQUENCE [LARGE SCALE GENOMIC DNA]</scope>
    <source>
        <strain evidence="2 3">3753O</strain>
    </source>
</reference>
<feature type="region of interest" description="Disordered" evidence="1">
    <location>
        <begin position="301"/>
        <end position="325"/>
    </location>
</feature>
<keyword evidence="3" id="KW-1185">Reference proteome</keyword>
<evidence type="ECO:0000313" key="3">
    <source>
        <dbReference type="Proteomes" id="UP000326331"/>
    </source>
</evidence>
<dbReference type="RefSeq" id="WP_158067456.1">
    <property type="nucleotide sequence ID" value="NZ_CP042829.1"/>
</dbReference>
<dbReference type="EMBL" id="CP042829">
    <property type="protein sequence ID" value="QFG03494.1"/>
    <property type="molecule type" value="Genomic_DNA"/>
</dbReference>
<gene>
    <name evidence="2" type="ORF">Tbon_09350</name>
</gene>
<evidence type="ECO:0008006" key="4">
    <source>
        <dbReference type="Google" id="ProtNLM"/>
    </source>
</evidence>
<dbReference type="Proteomes" id="UP000326331">
    <property type="component" value="Chromosome"/>
</dbReference>
<proteinExistence type="predicted"/>
<evidence type="ECO:0000313" key="2">
    <source>
        <dbReference type="EMBL" id="QFG03494.1"/>
    </source>
</evidence>
<sequence length="397" mass="40853">MTPDRLDDLLQRALETGVIPPEADPAERIELEALLAARGELRAVREAVAREADAAMPAARARFQRHLAAQRPAPVEVRTVAARPSFVVRLFGGRRLQFAGSLAALLFVALVALLATRPFQGAQEVQALGVDDYVQLSGVVTESAPDRVVISSPDLGPVTVAASGAAFLDAAGVAQQTPPAPGAAVIVTGIVRDARKGRIAVDGQALAVAAAALPNGDGRPADRLRALPQVPEGTLALVAIGRDGRDGRAIVILPDGRRALVDVDAGSLGQVFAATGSPLGTRVRIADRNGGPFMLERLPGGEGPDHDGKNGGHPGLTRLTGTIRSTTPDGFTLETARGPVAVRLPPGFRILPGETGLSVAEIRAGTNLNGYSAAVAGGFDPRTGTFIAAVVVLGPRP</sequence>
<accession>A0ABX6C2H7</accession>
<name>A0ABX6C2H7_9CHLR</name>
<protein>
    <recommendedName>
        <fullName evidence="4">DUF5666 domain-containing protein</fullName>
    </recommendedName>
</protein>